<dbReference type="Proteomes" id="UP001589627">
    <property type="component" value="Unassembled WGS sequence"/>
</dbReference>
<comment type="caution">
    <text evidence="1">The sequence shown here is derived from an EMBL/GenBank/DDBJ whole genome shotgun (WGS) entry which is preliminary data.</text>
</comment>
<proteinExistence type="predicted"/>
<name>A0ABV5YEI0_9ACTN</name>
<evidence type="ECO:0000313" key="1">
    <source>
        <dbReference type="EMBL" id="MFB9832457.1"/>
    </source>
</evidence>
<protein>
    <submittedName>
        <fullName evidence="1">Uncharacterized protein</fullName>
    </submittedName>
</protein>
<gene>
    <name evidence="1" type="ORF">ACFFNX_09680</name>
</gene>
<accession>A0ABV5YEI0</accession>
<reference evidence="1 2" key="1">
    <citation type="submission" date="2024-09" db="EMBL/GenBank/DDBJ databases">
        <authorList>
            <person name="Sun Q."/>
            <person name="Mori K."/>
        </authorList>
    </citation>
    <scope>NUCLEOTIDE SEQUENCE [LARGE SCALE GENOMIC DNA]</scope>
    <source>
        <strain evidence="1 2">TBRC 0563</strain>
    </source>
</reference>
<evidence type="ECO:0000313" key="2">
    <source>
        <dbReference type="Proteomes" id="UP001589627"/>
    </source>
</evidence>
<organism evidence="1 2">
    <name type="scientific">Actinoallomurus acaciae</name>
    <dbReference type="NCBI Taxonomy" id="502577"/>
    <lineage>
        <taxon>Bacteria</taxon>
        <taxon>Bacillati</taxon>
        <taxon>Actinomycetota</taxon>
        <taxon>Actinomycetes</taxon>
        <taxon>Streptosporangiales</taxon>
        <taxon>Thermomonosporaceae</taxon>
        <taxon>Actinoallomurus</taxon>
    </lineage>
</organism>
<keyword evidence="2" id="KW-1185">Reference proteome</keyword>
<sequence>MSSPAWKWPSSDLLVGLPHAATASCAACTSAECSRRCGTSSVVRVIGAEKRRNSDDDLPRDFEASCVENYGKFRRPLDPKRFTAELAEEMDAELSALNDALGQGLGLVEDLRPQERRDSKAAIRARWGSR</sequence>
<dbReference type="PROSITE" id="PS51257">
    <property type="entry name" value="PROKAR_LIPOPROTEIN"/>
    <property type="match status" value="1"/>
</dbReference>
<dbReference type="EMBL" id="JBHLZP010000050">
    <property type="protein sequence ID" value="MFB9832457.1"/>
    <property type="molecule type" value="Genomic_DNA"/>
</dbReference>
<dbReference type="RefSeq" id="WP_378198235.1">
    <property type="nucleotide sequence ID" value="NZ_JBHLZP010000050.1"/>
</dbReference>